<organism evidence="1 2">
    <name type="scientific">Digitaria exilis</name>
    <dbReference type="NCBI Taxonomy" id="1010633"/>
    <lineage>
        <taxon>Eukaryota</taxon>
        <taxon>Viridiplantae</taxon>
        <taxon>Streptophyta</taxon>
        <taxon>Embryophyta</taxon>
        <taxon>Tracheophyta</taxon>
        <taxon>Spermatophyta</taxon>
        <taxon>Magnoliopsida</taxon>
        <taxon>Liliopsida</taxon>
        <taxon>Poales</taxon>
        <taxon>Poaceae</taxon>
        <taxon>PACMAD clade</taxon>
        <taxon>Panicoideae</taxon>
        <taxon>Panicodae</taxon>
        <taxon>Paniceae</taxon>
        <taxon>Anthephorinae</taxon>
        <taxon>Digitaria</taxon>
    </lineage>
</organism>
<dbReference type="EMBL" id="JACEFO010001655">
    <property type="protein sequence ID" value="KAF8724960.1"/>
    <property type="molecule type" value="Genomic_DNA"/>
</dbReference>
<name>A0A835F120_9POAL</name>
<gene>
    <name evidence="1" type="ORF">HU200_020681</name>
</gene>
<sequence length="64" mass="6815">MELAEDHGEAEQGGDHGYDVVLCSTNQPCFLTHKDEPHLPLVEGENALFKSPSMCNGNLCSGAA</sequence>
<proteinExistence type="predicted"/>
<protein>
    <submittedName>
        <fullName evidence="1">Uncharacterized protein</fullName>
    </submittedName>
</protein>
<keyword evidence="2" id="KW-1185">Reference proteome</keyword>
<evidence type="ECO:0000313" key="1">
    <source>
        <dbReference type="EMBL" id="KAF8724960.1"/>
    </source>
</evidence>
<dbReference type="AlphaFoldDB" id="A0A835F120"/>
<dbReference type="Proteomes" id="UP000636709">
    <property type="component" value="Unassembled WGS sequence"/>
</dbReference>
<reference evidence="1" key="1">
    <citation type="submission" date="2020-07" db="EMBL/GenBank/DDBJ databases">
        <title>Genome sequence and genetic diversity analysis of an under-domesticated orphan crop, white fonio (Digitaria exilis).</title>
        <authorList>
            <person name="Bennetzen J.L."/>
            <person name="Chen S."/>
            <person name="Ma X."/>
            <person name="Wang X."/>
            <person name="Yssel A.E.J."/>
            <person name="Chaluvadi S.R."/>
            <person name="Johnson M."/>
            <person name="Gangashetty P."/>
            <person name="Hamidou F."/>
            <person name="Sanogo M.D."/>
            <person name="Zwaenepoel A."/>
            <person name="Wallace J."/>
            <person name="Van De Peer Y."/>
            <person name="Van Deynze A."/>
        </authorList>
    </citation>
    <scope>NUCLEOTIDE SEQUENCE</scope>
    <source>
        <tissue evidence="1">Leaves</tissue>
    </source>
</reference>
<evidence type="ECO:0000313" key="2">
    <source>
        <dbReference type="Proteomes" id="UP000636709"/>
    </source>
</evidence>
<accession>A0A835F120</accession>
<comment type="caution">
    <text evidence="1">The sequence shown here is derived from an EMBL/GenBank/DDBJ whole genome shotgun (WGS) entry which is preliminary data.</text>
</comment>